<name>K1KPH6_9BACL</name>
<proteinExistence type="predicted"/>
<evidence type="ECO:0000256" key="1">
    <source>
        <dbReference type="SAM" id="MobiDB-lite"/>
    </source>
</evidence>
<dbReference type="GO" id="GO:0003676">
    <property type="term" value="F:nucleic acid binding"/>
    <property type="evidence" value="ECO:0007669"/>
    <property type="project" value="InterPro"/>
</dbReference>
<dbReference type="Pfam" id="PF13683">
    <property type="entry name" value="rve_3"/>
    <property type="match status" value="1"/>
</dbReference>
<evidence type="ECO:0000259" key="2">
    <source>
        <dbReference type="PROSITE" id="PS50994"/>
    </source>
</evidence>
<sequence>MIRSLYVLLKEWLNYFIPFLSLFFKTTNTIKLENIALRSQLALYQQRFEKQKLPKPTPTPAFRQLWVILSKYLVSWKSLIIVVQPKTVIKWHRTAFKLHWKRKSRKIGRPKISQEAIKLIKQVHRENQLLSPEKIHEKLCLLGIEKPPAPNTIAKYIPSTRKPPTERQIQSWKTFLENHQSVTWATDFLTIPTLTFGVLYVLVIIDHQTRKIVSFGVTTNPTAQWTVQQFRNATPFGNVPKYFVHDNDPIFRSKAFQRFLISSGITSKRTAYRSPWQNPYAERVIGTIKRELLDHIIPLNQLHLRKLLHEYINDYYNTNRTHQGINGKTPVASPTYLPCHPQRKQN</sequence>
<feature type="domain" description="Integrase catalytic" evidence="2">
    <location>
        <begin position="175"/>
        <end position="338"/>
    </location>
</feature>
<keyword evidence="4" id="KW-1185">Reference proteome</keyword>
<evidence type="ECO:0000313" key="4">
    <source>
        <dbReference type="Proteomes" id="UP000004738"/>
    </source>
</evidence>
<organism evidence="3 4">
    <name type="scientific">Solibacillus isronensis B3W22</name>
    <dbReference type="NCBI Taxonomy" id="1224748"/>
    <lineage>
        <taxon>Bacteria</taxon>
        <taxon>Bacillati</taxon>
        <taxon>Bacillota</taxon>
        <taxon>Bacilli</taxon>
        <taxon>Bacillales</taxon>
        <taxon>Caryophanaceae</taxon>
        <taxon>Solibacillus</taxon>
    </lineage>
</organism>
<dbReference type="InterPro" id="IPR036397">
    <property type="entry name" value="RNaseH_sf"/>
</dbReference>
<reference evidence="3 4" key="1">
    <citation type="journal article" date="2012" name="J. Bacteriol.">
        <title>Draft Genome Sequence of Bacillus isronensis Strain B3W22, Isolated from the Upper Atmosphere.</title>
        <authorList>
            <person name="Shivaji S."/>
            <person name="Ara S."/>
            <person name="Singh S.K."/>
            <person name="Bandi S."/>
            <person name="Singh A."/>
            <person name="Pinnaka A.K."/>
        </authorList>
    </citation>
    <scope>NUCLEOTIDE SEQUENCE [LARGE SCALE GENOMIC DNA]</scope>
    <source>
        <strain evidence="3 4">B3W22</strain>
    </source>
</reference>
<evidence type="ECO:0000313" key="3">
    <source>
        <dbReference type="EMBL" id="EKB46050.1"/>
    </source>
</evidence>
<dbReference type="RefSeq" id="WP_008404402.1">
    <property type="nucleotide sequence ID" value="NZ_AMCK01000003.1"/>
</dbReference>
<dbReference type="PANTHER" id="PTHR46889:SF4">
    <property type="entry name" value="TRANSPOSASE INSO FOR INSERTION SEQUENCE ELEMENT IS911B-RELATED"/>
    <property type="match status" value="1"/>
</dbReference>
<dbReference type="PROSITE" id="PS50994">
    <property type="entry name" value="INTEGRASE"/>
    <property type="match status" value="1"/>
</dbReference>
<dbReference type="EMBL" id="AMCK01000003">
    <property type="protein sequence ID" value="EKB46050.1"/>
    <property type="molecule type" value="Genomic_DNA"/>
</dbReference>
<comment type="caution">
    <text evidence="3">The sequence shown here is derived from an EMBL/GenBank/DDBJ whole genome shotgun (WGS) entry which is preliminary data.</text>
</comment>
<dbReference type="InterPro" id="IPR001584">
    <property type="entry name" value="Integrase_cat-core"/>
</dbReference>
<protein>
    <submittedName>
        <fullName evidence="3">Integrase core domain protein</fullName>
    </submittedName>
</protein>
<dbReference type="GO" id="GO:0015074">
    <property type="term" value="P:DNA integration"/>
    <property type="evidence" value="ECO:0007669"/>
    <property type="project" value="InterPro"/>
</dbReference>
<dbReference type="AlphaFoldDB" id="K1KPH6"/>
<dbReference type="Gene3D" id="3.30.420.10">
    <property type="entry name" value="Ribonuclease H-like superfamily/Ribonuclease H"/>
    <property type="match status" value="1"/>
</dbReference>
<dbReference type="Proteomes" id="UP000004738">
    <property type="component" value="Unassembled WGS sequence"/>
</dbReference>
<dbReference type="InterPro" id="IPR050900">
    <property type="entry name" value="Transposase_IS3/IS150/IS904"/>
</dbReference>
<dbReference type="InterPro" id="IPR012337">
    <property type="entry name" value="RNaseH-like_sf"/>
</dbReference>
<dbReference type="SUPFAM" id="SSF53098">
    <property type="entry name" value="Ribonuclease H-like"/>
    <property type="match status" value="1"/>
</dbReference>
<feature type="region of interest" description="Disordered" evidence="1">
    <location>
        <begin position="325"/>
        <end position="346"/>
    </location>
</feature>
<dbReference type="PATRIC" id="fig|1224748.3.peg.940"/>
<dbReference type="PANTHER" id="PTHR46889">
    <property type="entry name" value="TRANSPOSASE INSF FOR INSERTION SEQUENCE IS3B-RELATED"/>
    <property type="match status" value="1"/>
</dbReference>
<accession>K1KPH6</accession>
<gene>
    <name evidence="3" type="ORF">B857_00944</name>
</gene>